<keyword evidence="3" id="KW-0964">Secreted</keyword>
<dbReference type="InterPro" id="IPR010829">
    <property type="entry name" value="Cerato-platanin"/>
</dbReference>
<proteinExistence type="inferred from homology"/>
<dbReference type="VEuPathDB" id="FungiDB:MFRU_028g01250"/>
<evidence type="ECO:0000256" key="3">
    <source>
        <dbReference type="ARBA" id="ARBA00022525"/>
    </source>
</evidence>
<dbReference type="Pfam" id="PF07249">
    <property type="entry name" value="Cerato-platanin"/>
    <property type="match status" value="1"/>
</dbReference>
<feature type="chain" id="PRO_5024414186" evidence="4">
    <location>
        <begin position="19"/>
        <end position="208"/>
    </location>
</feature>
<name>A0A5M9JR04_MONFR</name>
<comment type="caution">
    <text evidence="5">The sequence shown here is derived from an EMBL/GenBank/DDBJ whole genome shotgun (WGS) entry which is preliminary data.</text>
</comment>
<dbReference type="Proteomes" id="UP000322873">
    <property type="component" value="Unassembled WGS sequence"/>
</dbReference>
<feature type="signal peptide" evidence="4">
    <location>
        <begin position="1"/>
        <end position="18"/>
    </location>
</feature>
<comment type="subcellular location">
    <subcellularLocation>
        <location evidence="1">Secreted</location>
    </subcellularLocation>
</comment>
<evidence type="ECO:0000256" key="1">
    <source>
        <dbReference type="ARBA" id="ARBA00004613"/>
    </source>
</evidence>
<keyword evidence="4" id="KW-0732">Signal</keyword>
<dbReference type="CDD" id="cd22778">
    <property type="entry name" value="DPBB_CEPL-like"/>
    <property type="match status" value="1"/>
</dbReference>
<dbReference type="InterPro" id="IPR036908">
    <property type="entry name" value="RlpA-like_sf"/>
</dbReference>
<reference evidence="5 6" key="1">
    <citation type="submission" date="2019-06" db="EMBL/GenBank/DDBJ databases">
        <title>Genome Sequence of the Brown Rot Fungal Pathogen Monilinia fructicola.</title>
        <authorList>
            <person name="De Miccolis Angelini R.M."/>
            <person name="Landi L."/>
            <person name="Abate D."/>
            <person name="Pollastro S."/>
            <person name="Romanazzi G."/>
            <person name="Faretra F."/>
        </authorList>
    </citation>
    <scope>NUCLEOTIDE SEQUENCE [LARGE SCALE GENOMIC DNA]</scope>
    <source>
        <strain evidence="5 6">Mfrc123</strain>
    </source>
</reference>
<protein>
    <submittedName>
        <fullName evidence="5">Uncharacterized protein</fullName>
    </submittedName>
</protein>
<sequence>MHFRRAALLPLLLPTIAAIQVTYDPGYDNAARSLDAVACSNGPNGLETRFPQYKVQGDLPTFARIGGASTIAGWNSPNCGTCYSLSYQGVTINILAIDHAANGFNIAESAMNTLTKGRAVELGNVDADVDFVIRIVGEAFPENTALEQEFTMEIITVKKDLLGSSAEMFIIILIFHTPSERQKAQILADCIVLLSFPSNPNCRYANKL</sequence>
<evidence type="ECO:0000313" key="5">
    <source>
        <dbReference type="EMBL" id="KAA8571127.1"/>
    </source>
</evidence>
<dbReference type="EMBL" id="VICG01000006">
    <property type="protein sequence ID" value="KAA8571127.1"/>
    <property type="molecule type" value="Genomic_DNA"/>
</dbReference>
<evidence type="ECO:0000256" key="2">
    <source>
        <dbReference type="ARBA" id="ARBA00010421"/>
    </source>
</evidence>
<dbReference type="SUPFAM" id="SSF50685">
    <property type="entry name" value="Barwin-like endoglucanases"/>
    <property type="match status" value="1"/>
</dbReference>
<organism evidence="5 6">
    <name type="scientific">Monilinia fructicola</name>
    <name type="common">Brown rot fungus</name>
    <name type="synonym">Ciboria fructicola</name>
    <dbReference type="NCBI Taxonomy" id="38448"/>
    <lineage>
        <taxon>Eukaryota</taxon>
        <taxon>Fungi</taxon>
        <taxon>Dikarya</taxon>
        <taxon>Ascomycota</taxon>
        <taxon>Pezizomycotina</taxon>
        <taxon>Leotiomycetes</taxon>
        <taxon>Helotiales</taxon>
        <taxon>Sclerotiniaceae</taxon>
        <taxon>Monilinia</taxon>
    </lineage>
</organism>
<accession>A0A5M9JR04</accession>
<dbReference type="Gene3D" id="2.40.40.10">
    <property type="entry name" value="RlpA-like domain"/>
    <property type="match status" value="1"/>
</dbReference>
<dbReference type="AlphaFoldDB" id="A0A5M9JR04"/>
<gene>
    <name evidence="5" type="ORF">EYC84_000472</name>
</gene>
<evidence type="ECO:0000313" key="6">
    <source>
        <dbReference type="Proteomes" id="UP000322873"/>
    </source>
</evidence>
<keyword evidence="6" id="KW-1185">Reference proteome</keyword>
<evidence type="ECO:0000256" key="4">
    <source>
        <dbReference type="SAM" id="SignalP"/>
    </source>
</evidence>
<dbReference type="GO" id="GO:0005576">
    <property type="term" value="C:extracellular region"/>
    <property type="evidence" value="ECO:0007669"/>
    <property type="project" value="UniProtKB-SubCell"/>
</dbReference>
<comment type="similarity">
    <text evidence="2">Belongs to the cerato-platanin family.</text>
</comment>